<dbReference type="Proteomes" id="UP000006238">
    <property type="component" value="Unassembled WGS sequence"/>
</dbReference>
<comment type="caution">
    <text evidence="6">The sequence shown here is derived from an EMBL/GenBank/DDBJ whole genome shotgun (WGS) entry which is preliminary data.</text>
</comment>
<evidence type="ECO:0000313" key="7">
    <source>
        <dbReference type="Proteomes" id="UP000006238"/>
    </source>
</evidence>
<dbReference type="AlphaFoldDB" id="D4RX39"/>
<dbReference type="InterPro" id="IPR036390">
    <property type="entry name" value="WH_DNA-bd_sf"/>
</dbReference>
<sequence>MNNNLSLYNIFLAVAEAGSTLGAAKALFISQPAVSKAISKLEASLEVSLFIRSKKGVRLTDDGLILYDRIKNAFEYIDEGESVIRERNSLGTGHIKIGVSSTLCKYILLPYLSLYTKDHPHIRISIECHSSRETADILQQNHVDLGLIAKPDNSALSCLSLGYMHDTFVATREYLSNMTKRNDANLMMLNKENLTRQYVDRYIPARFYEKFNLMETDNMELLIEFAKTGIGIGCVIKEFVKKELGNGLLVEYNTGLPEIEKREVCFAYSYRRMPNPHVMDFLDYVNEKKSDKKFNVLV</sequence>
<proteinExistence type="inferred from homology"/>
<evidence type="ECO:0000256" key="4">
    <source>
        <dbReference type="ARBA" id="ARBA00023163"/>
    </source>
</evidence>
<dbReference type="GO" id="GO:0003700">
    <property type="term" value="F:DNA-binding transcription factor activity"/>
    <property type="evidence" value="ECO:0007669"/>
    <property type="project" value="InterPro"/>
</dbReference>
<evidence type="ECO:0000259" key="5">
    <source>
        <dbReference type="PROSITE" id="PS50931"/>
    </source>
</evidence>
<dbReference type="Gene3D" id="1.10.10.10">
    <property type="entry name" value="Winged helix-like DNA-binding domain superfamily/Winged helix DNA-binding domain"/>
    <property type="match status" value="1"/>
</dbReference>
<dbReference type="Pfam" id="PF00126">
    <property type="entry name" value="HTH_1"/>
    <property type="match status" value="1"/>
</dbReference>
<reference evidence="6 7" key="1">
    <citation type="submission" date="2010-02" db="EMBL/GenBank/DDBJ databases">
        <authorList>
            <person name="Weinstock G."/>
            <person name="Sodergren E."/>
            <person name="Clifton S."/>
            <person name="Fulton L."/>
            <person name="Fulton B."/>
            <person name="Courtney L."/>
            <person name="Fronick C."/>
            <person name="Harrison M."/>
            <person name="Strong C."/>
            <person name="Farmer C."/>
            <person name="Delahaunty K."/>
            <person name="Markovic C."/>
            <person name="Hall O."/>
            <person name="Minx P."/>
            <person name="Tomlinson C."/>
            <person name="Mitreva M."/>
            <person name="Nelson J."/>
            <person name="Hou S."/>
            <person name="Wollam A."/>
            <person name="Pepin K.H."/>
            <person name="Johnson M."/>
            <person name="Bhonagiri V."/>
            <person name="Zhang X."/>
            <person name="Suruliraj S."/>
            <person name="Warren W."/>
            <person name="Chinwalla A."/>
            <person name="Mardis E.R."/>
            <person name="Wilson R.K."/>
        </authorList>
    </citation>
    <scope>NUCLEOTIDE SEQUENCE [LARGE SCALE GENOMIC DNA]</scope>
    <source>
        <strain evidence="6 7">DSM 2876</strain>
    </source>
</reference>
<evidence type="ECO:0000313" key="6">
    <source>
        <dbReference type="EMBL" id="EFF69479.1"/>
    </source>
</evidence>
<dbReference type="InterPro" id="IPR036388">
    <property type="entry name" value="WH-like_DNA-bd_sf"/>
</dbReference>
<accession>D4RX39</accession>
<dbReference type="SUPFAM" id="SSF53850">
    <property type="entry name" value="Periplasmic binding protein-like II"/>
    <property type="match status" value="1"/>
</dbReference>
<dbReference type="CDD" id="cd05466">
    <property type="entry name" value="PBP2_LTTR_substrate"/>
    <property type="match status" value="1"/>
</dbReference>
<dbReference type="PRINTS" id="PR00039">
    <property type="entry name" value="HTHLYSR"/>
</dbReference>
<organism evidence="6 7">
    <name type="scientific">Eshraghiella crossota DSM 2876</name>
    <dbReference type="NCBI Taxonomy" id="511680"/>
    <lineage>
        <taxon>Bacteria</taxon>
        <taxon>Bacillati</taxon>
        <taxon>Bacillota</taxon>
        <taxon>Clostridia</taxon>
        <taxon>Lachnospirales</taxon>
        <taxon>Lachnospiraceae</taxon>
        <taxon>Eshraghiella</taxon>
    </lineage>
</organism>
<name>D4RX39_9FIRM</name>
<dbReference type="SUPFAM" id="SSF46785">
    <property type="entry name" value="Winged helix' DNA-binding domain"/>
    <property type="match status" value="1"/>
</dbReference>
<keyword evidence="3" id="KW-0238">DNA-binding</keyword>
<protein>
    <submittedName>
        <fullName evidence="6">LysR substrate binding domain protein</fullName>
    </submittedName>
</protein>
<dbReference type="PANTHER" id="PTHR30126">
    <property type="entry name" value="HTH-TYPE TRANSCRIPTIONAL REGULATOR"/>
    <property type="match status" value="1"/>
</dbReference>
<keyword evidence="2" id="KW-0805">Transcription regulation</keyword>
<dbReference type="Pfam" id="PF03466">
    <property type="entry name" value="LysR_substrate"/>
    <property type="match status" value="1"/>
</dbReference>
<dbReference type="STRING" id="45851.BHV86_07695"/>
<dbReference type="eggNOG" id="COG0583">
    <property type="taxonomic scope" value="Bacteria"/>
</dbReference>
<dbReference type="EMBL" id="ABWN01000018">
    <property type="protein sequence ID" value="EFF69479.1"/>
    <property type="molecule type" value="Genomic_DNA"/>
</dbReference>
<dbReference type="InterPro" id="IPR000847">
    <property type="entry name" value="LysR_HTH_N"/>
</dbReference>
<keyword evidence="4" id="KW-0804">Transcription</keyword>
<dbReference type="InterPro" id="IPR005119">
    <property type="entry name" value="LysR_subst-bd"/>
</dbReference>
<dbReference type="PANTHER" id="PTHR30126:SF64">
    <property type="entry name" value="HTH-TYPE TRANSCRIPTIONAL REGULATOR CITR"/>
    <property type="match status" value="1"/>
</dbReference>
<evidence type="ECO:0000256" key="3">
    <source>
        <dbReference type="ARBA" id="ARBA00023125"/>
    </source>
</evidence>
<comment type="similarity">
    <text evidence="1">Belongs to the LysR transcriptional regulatory family.</text>
</comment>
<evidence type="ECO:0000256" key="1">
    <source>
        <dbReference type="ARBA" id="ARBA00009437"/>
    </source>
</evidence>
<dbReference type="GeneID" id="98918754"/>
<keyword evidence="7" id="KW-1185">Reference proteome</keyword>
<dbReference type="Gene3D" id="3.40.190.290">
    <property type="match status" value="1"/>
</dbReference>
<dbReference type="PROSITE" id="PS50931">
    <property type="entry name" value="HTH_LYSR"/>
    <property type="match status" value="1"/>
</dbReference>
<feature type="domain" description="HTH lysR-type" evidence="5">
    <location>
        <begin position="10"/>
        <end position="60"/>
    </location>
</feature>
<dbReference type="GO" id="GO:0000976">
    <property type="term" value="F:transcription cis-regulatory region binding"/>
    <property type="evidence" value="ECO:0007669"/>
    <property type="project" value="TreeGrafter"/>
</dbReference>
<dbReference type="RefSeq" id="WP_005601183.1">
    <property type="nucleotide sequence ID" value="NZ_GG663519.1"/>
</dbReference>
<dbReference type="FunFam" id="1.10.10.10:FF:000001">
    <property type="entry name" value="LysR family transcriptional regulator"/>
    <property type="match status" value="1"/>
</dbReference>
<evidence type="ECO:0000256" key="2">
    <source>
        <dbReference type="ARBA" id="ARBA00023015"/>
    </source>
</evidence>
<dbReference type="HOGENOM" id="CLU_039613_6_1_9"/>
<gene>
    <name evidence="6" type="ORF">BUTYVIB_00390</name>
</gene>